<organism evidence="4 5">
    <name type="scientific">Caenorhabditis angaria</name>
    <dbReference type="NCBI Taxonomy" id="860376"/>
    <lineage>
        <taxon>Eukaryota</taxon>
        <taxon>Metazoa</taxon>
        <taxon>Ecdysozoa</taxon>
        <taxon>Nematoda</taxon>
        <taxon>Chromadorea</taxon>
        <taxon>Rhabditida</taxon>
        <taxon>Rhabditina</taxon>
        <taxon>Rhabditomorpha</taxon>
        <taxon>Rhabditoidea</taxon>
        <taxon>Rhabditidae</taxon>
        <taxon>Peloderinae</taxon>
        <taxon>Caenorhabditis</taxon>
    </lineage>
</organism>
<evidence type="ECO:0000256" key="2">
    <source>
        <dbReference type="SAM" id="Phobius"/>
    </source>
</evidence>
<feature type="compositionally biased region" description="Acidic residues" evidence="1">
    <location>
        <begin position="12"/>
        <end position="24"/>
    </location>
</feature>
<dbReference type="AlphaFoldDB" id="A0A9P1N3X7"/>
<dbReference type="GO" id="GO:0005737">
    <property type="term" value="C:cytoplasm"/>
    <property type="evidence" value="ECO:0007669"/>
    <property type="project" value="TreeGrafter"/>
</dbReference>
<keyword evidence="2" id="KW-0472">Membrane</keyword>
<feature type="transmembrane region" description="Helical" evidence="2">
    <location>
        <begin position="437"/>
        <end position="459"/>
    </location>
</feature>
<comment type="caution">
    <text evidence="4">The sequence shown here is derived from an EMBL/GenBank/DDBJ whole genome shotgun (WGS) entry which is preliminary data.</text>
</comment>
<dbReference type="Proteomes" id="UP001152747">
    <property type="component" value="Unassembled WGS sequence"/>
</dbReference>
<sequence length="564" mass="64417">MSRLTTQPQIIVEEEEDEEEDEDVATPLRPSDTFPLRRRNSPYFAKPLLDTEEIVYAPSPTPSTVSTMSRHDFLNFRISDEIMTGMIPISTIHERSKGCKTGKYVYTATMANYTVAEYLIETGEDDKITSSIEHLCQLRHRRVARTYGYHWKNNQLFIFRTHVPNGTIADRLKKSSLSEELALKYTCQTLDALSYLHDRKIVHGKLNASNLLLTLSNDILLSDPYIEGIPQSQKRRALLSSPPEAFKTYASFPCLTMASDVWAVGCLLVAMITRFSPFSDHFLHFHGEKLHWELMKEWTSQHSLSFTSQVLLPSKTSKDICDLVDQVFTIDSDKRPTSSFLLEIFGPKSRKTSIRASLTSMRKESRKETQIIKIASEEVDEHQEFVDEKIEKLRKTYEKHVQHSNGEGFRAFFRWYFSRFIIFSILLIKWIGMVLCAGLSLGLVAGTVFLAIYFIYNGIQFVCQCSLNEGFVVLIALILLPIIILLTTLCCNNSLEKYNSDVESGKVERSRYVMKTPQKDVVLCGYIVIEGKPRQENERKQGISEGMAQLMNRGDFLSGVARIA</sequence>
<keyword evidence="5" id="KW-1185">Reference proteome</keyword>
<gene>
    <name evidence="4" type="ORF">CAMP_LOCUS11626</name>
</gene>
<evidence type="ECO:0000313" key="4">
    <source>
        <dbReference type="EMBL" id="CAI5448989.1"/>
    </source>
</evidence>
<dbReference type="InterPro" id="IPR011009">
    <property type="entry name" value="Kinase-like_dom_sf"/>
</dbReference>
<feature type="domain" description="Protein kinase" evidence="3">
    <location>
        <begin position="76"/>
        <end position="349"/>
    </location>
</feature>
<evidence type="ECO:0000256" key="1">
    <source>
        <dbReference type="SAM" id="MobiDB-lite"/>
    </source>
</evidence>
<dbReference type="GO" id="GO:0004672">
    <property type="term" value="F:protein kinase activity"/>
    <property type="evidence" value="ECO:0007669"/>
    <property type="project" value="InterPro"/>
</dbReference>
<dbReference type="PROSITE" id="PS50011">
    <property type="entry name" value="PROTEIN_KINASE_DOM"/>
    <property type="match status" value="1"/>
</dbReference>
<feature type="region of interest" description="Disordered" evidence="1">
    <location>
        <begin position="1"/>
        <end position="36"/>
    </location>
</feature>
<reference evidence="4" key="1">
    <citation type="submission" date="2022-11" db="EMBL/GenBank/DDBJ databases">
        <authorList>
            <person name="Kikuchi T."/>
        </authorList>
    </citation>
    <scope>NUCLEOTIDE SEQUENCE</scope>
    <source>
        <strain evidence="4">PS1010</strain>
    </source>
</reference>
<evidence type="ECO:0000259" key="3">
    <source>
        <dbReference type="PROSITE" id="PS50011"/>
    </source>
</evidence>
<protein>
    <recommendedName>
        <fullName evidence="3">Protein kinase domain-containing protein</fullName>
    </recommendedName>
</protein>
<dbReference type="EMBL" id="CANHGI010000004">
    <property type="protein sequence ID" value="CAI5448989.1"/>
    <property type="molecule type" value="Genomic_DNA"/>
</dbReference>
<name>A0A9P1N3X7_9PELO</name>
<dbReference type="PANTHER" id="PTHR24361">
    <property type="entry name" value="MITOGEN-ACTIVATED KINASE KINASE KINASE"/>
    <property type="match status" value="1"/>
</dbReference>
<proteinExistence type="predicted"/>
<dbReference type="InterPro" id="IPR000719">
    <property type="entry name" value="Prot_kinase_dom"/>
</dbReference>
<dbReference type="SUPFAM" id="SSF56112">
    <property type="entry name" value="Protein kinase-like (PK-like)"/>
    <property type="match status" value="1"/>
</dbReference>
<feature type="transmembrane region" description="Helical" evidence="2">
    <location>
        <begin position="471"/>
        <end position="489"/>
    </location>
</feature>
<dbReference type="Gene3D" id="1.10.510.10">
    <property type="entry name" value="Transferase(Phosphotransferase) domain 1"/>
    <property type="match status" value="1"/>
</dbReference>
<dbReference type="InterPro" id="IPR053235">
    <property type="entry name" value="Ser_Thr_kinase"/>
</dbReference>
<keyword evidence="2" id="KW-0812">Transmembrane</keyword>
<keyword evidence="2" id="KW-1133">Transmembrane helix</keyword>
<dbReference type="Pfam" id="PF00069">
    <property type="entry name" value="Pkinase"/>
    <property type="match status" value="1"/>
</dbReference>
<dbReference type="GO" id="GO:0005524">
    <property type="term" value="F:ATP binding"/>
    <property type="evidence" value="ECO:0007669"/>
    <property type="project" value="InterPro"/>
</dbReference>
<feature type="transmembrane region" description="Helical" evidence="2">
    <location>
        <begin position="412"/>
        <end position="431"/>
    </location>
</feature>
<accession>A0A9P1N3X7</accession>
<dbReference type="PANTHER" id="PTHR24361:SF824">
    <property type="entry name" value="SERINE_THREONINE-PROTEIN KINASE NEK6"/>
    <property type="match status" value="1"/>
</dbReference>
<dbReference type="OrthoDB" id="5816437at2759"/>
<evidence type="ECO:0000313" key="5">
    <source>
        <dbReference type="Proteomes" id="UP001152747"/>
    </source>
</evidence>